<dbReference type="RefSeq" id="WP_274167009.1">
    <property type="nucleotide sequence ID" value="NZ_JAJUBC010000048.1"/>
</dbReference>
<evidence type="ECO:0000256" key="1">
    <source>
        <dbReference type="SAM" id="Coils"/>
    </source>
</evidence>
<name>A0ABT5R949_9GAMM</name>
<evidence type="ECO:0000313" key="2">
    <source>
        <dbReference type="EMBL" id="MDD1796256.1"/>
    </source>
</evidence>
<proteinExistence type="predicted"/>
<keyword evidence="3" id="KW-1185">Reference proteome</keyword>
<protein>
    <recommendedName>
        <fullName evidence="4">Transcriptional regulator VspR</fullName>
    </recommendedName>
</protein>
<evidence type="ECO:0008006" key="4">
    <source>
        <dbReference type="Google" id="ProtNLM"/>
    </source>
</evidence>
<dbReference type="EMBL" id="JAJUBC010000048">
    <property type="protein sequence ID" value="MDD1796256.1"/>
    <property type="molecule type" value="Genomic_DNA"/>
</dbReference>
<sequence>MSKPVAINAHIYNLLIKKDLDHFTVTELRAELMAESPSFTDPTEARKFLYRQILRLTDKGYLQKVDKGSRKSAYRKTEKFFSSTFFARGSLPEIQTNIAVSCVVTGESEFLKKLKGELVQFEAELSLTLREMGKYQALISSFPEQAEYIKTFFHSARQRAKNLQGDLEAINNLIMHHPKNLELC</sequence>
<gene>
    <name evidence="2" type="ORF">LRP50_24350</name>
</gene>
<keyword evidence="1" id="KW-0175">Coiled coil</keyword>
<accession>A0ABT5R949</accession>
<organism evidence="2 3">
    <name type="scientific">Enterovibrio gelatinilyticus</name>
    <dbReference type="NCBI Taxonomy" id="2899819"/>
    <lineage>
        <taxon>Bacteria</taxon>
        <taxon>Pseudomonadati</taxon>
        <taxon>Pseudomonadota</taxon>
        <taxon>Gammaproteobacteria</taxon>
        <taxon>Vibrionales</taxon>
        <taxon>Vibrionaceae</taxon>
        <taxon>Enterovibrio</taxon>
    </lineage>
</organism>
<reference evidence="2" key="1">
    <citation type="submission" date="2021-12" db="EMBL/GenBank/DDBJ databases">
        <title>Enterovibrio ZSDZ35 sp. nov. and Enterovibrio ZSDZ42 sp. nov., isolated from coastal seawater in Qingdao.</title>
        <authorList>
            <person name="Zhang P."/>
        </authorList>
    </citation>
    <scope>NUCLEOTIDE SEQUENCE</scope>
    <source>
        <strain evidence="2">ZSDZ42</strain>
    </source>
</reference>
<feature type="coiled-coil region" evidence="1">
    <location>
        <begin position="111"/>
        <end position="173"/>
    </location>
</feature>
<dbReference type="Proteomes" id="UP001149400">
    <property type="component" value="Unassembled WGS sequence"/>
</dbReference>
<evidence type="ECO:0000313" key="3">
    <source>
        <dbReference type="Proteomes" id="UP001149400"/>
    </source>
</evidence>
<comment type="caution">
    <text evidence="2">The sequence shown here is derived from an EMBL/GenBank/DDBJ whole genome shotgun (WGS) entry which is preliminary data.</text>
</comment>